<dbReference type="Proteomes" id="UP000779508">
    <property type="component" value="Unassembled WGS sequence"/>
</dbReference>
<sequence>MRRKKIWPLILSILTLALVFSSIGFAVGYYRYSSQISQEKLERQKEQELLNALIKSQEDSLYNINKDNEMTVTKHGNTISKETKLVYKILYTQCQDVIEKKEQPSLELIGLNKNGFEEYLKQNHPNWEIESFSKNEIIIIKRENRICPNHYVISVNKGYIAIYKYDEDGIKSLVDQTEIPINLLPTVDQEKLQRGILVETMEDVNQLLEDYSS</sequence>
<organism evidence="2 3">
    <name type="scientific">Alkaliphilus flagellatus</name>
    <dbReference type="NCBI Taxonomy" id="2841507"/>
    <lineage>
        <taxon>Bacteria</taxon>
        <taxon>Bacillati</taxon>
        <taxon>Bacillota</taxon>
        <taxon>Clostridia</taxon>
        <taxon>Peptostreptococcales</taxon>
        <taxon>Natronincolaceae</taxon>
        <taxon>Alkaliphilus</taxon>
    </lineage>
</organism>
<dbReference type="Pfam" id="PF08955">
    <property type="entry name" value="BofC_C"/>
    <property type="match status" value="1"/>
</dbReference>
<protein>
    <submittedName>
        <fullName evidence="2">BofC C-terminal domain-containing protein</fullName>
    </submittedName>
</protein>
<evidence type="ECO:0000313" key="2">
    <source>
        <dbReference type="EMBL" id="MBU5677812.1"/>
    </source>
</evidence>
<dbReference type="RefSeq" id="WP_216418840.1">
    <property type="nucleotide sequence ID" value="NZ_JAHLQK010000006.1"/>
</dbReference>
<accession>A0ABS6G5Q5</accession>
<name>A0ABS6G5Q5_9FIRM</name>
<reference evidence="2 3" key="1">
    <citation type="submission" date="2021-06" db="EMBL/GenBank/DDBJ databases">
        <authorList>
            <person name="Sun Q."/>
            <person name="Li D."/>
        </authorList>
    </citation>
    <scope>NUCLEOTIDE SEQUENCE [LARGE SCALE GENOMIC DNA]</scope>
    <source>
        <strain evidence="2 3">MSJ-5</strain>
    </source>
</reference>
<gene>
    <name evidence="2" type="ORF">KQI88_15445</name>
</gene>
<comment type="caution">
    <text evidence="2">The sequence shown here is derived from an EMBL/GenBank/DDBJ whole genome shotgun (WGS) entry which is preliminary data.</text>
</comment>
<evidence type="ECO:0000259" key="1">
    <source>
        <dbReference type="Pfam" id="PF08955"/>
    </source>
</evidence>
<dbReference type="EMBL" id="JAHLQK010000006">
    <property type="protein sequence ID" value="MBU5677812.1"/>
    <property type="molecule type" value="Genomic_DNA"/>
</dbReference>
<feature type="domain" description="Bypass of forespore C C-terminal" evidence="1">
    <location>
        <begin position="152"/>
        <end position="212"/>
    </location>
</feature>
<proteinExistence type="predicted"/>
<keyword evidence="3" id="KW-1185">Reference proteome</keyword>
<dbReference type="InterPro" id="IPR015050">
    <property type="entry name" value="BofC_C"/>
</dbReference>
<evidence type="ECO:0000313" key="3">
    <source>
        <dbReference type="Proteomes" id="UP000779508"/>
    </source>
</evidence>